<gene>
    <name evidence="2" type="ORF">NKI36_19375</name>
</gene>
<dbReference type="EMBL" id="JAMYQB010000016">
    <property type="protein sequence ID" value="MER9406193.1"/>
    <property type="molecule type" value="Genomic_DNA"/>
</dbReference>
<keyword evidence="3" id="KW-1185">Reference proteome</keyword>
<evidence type="ECO:0000256" key="1">
    <source>
        <dbReference type="SAM" id="Phobius"/>
    </source>
</evidence>
<organism evidence="2 3">
    <name type="scientific">Mesorhizobium caraganae</name>
    <dbReference type="NCBI Taxonomy" id="483206"/>
    <lineage>
        <taxon>Bacteria</taxon>
        <taxon>Pseudomonadati</taxon>
        <taxon>Pseudomonadota</taxon>
        <taxon>Alphaproteobacteria</taxon>
        <taxon>Hyphomicrobiales</taxon>
        <taxon>Phyllobacteriaceae</taxon>
        <taxon>Mesorhizobium</taxon>
    </lineage>
</organism>
<protein>
    <recommendedName>
        <fullName evidence="4">DUF2569 domain-containing protein</fullName>
    </recommendedName>
</protein>
<proteinExistence type="predicted"/>
<feature type="transmembrane region" description="Helical" evidence="1">
    <location>
        <begin position="35"/>
        <end position="57"/>
    </location>
</feature>
<evidence type="ECO:0000313" key="2">
    <source>
        <dbReference type="EMBL" id="MER9406193.1"/>
    </source>
</evidence>
<evidence type="ECO:0008006" key="4">
    <source>
        <dbReference type="Google" id="ProtNLM"/>
    </source>
</evidence>
<feature type="transmembrane region" description="Helical" evidence="1">
    <location>
        <begin position="130"/>
        <end position="152"/>
    </location>
</feature>
<feature type="transmembrane region" description="Helical" evidence="1">
    <location>
        <begin position="104"/>
        <end position="124"/>
    </location>
</feature>
<reference evidence="2 3" key="1">
    <citation type="journal article" date="2024" name="Proc. Natl. Acad. Sci. U.S.A.">
        <title>The evolutionary genomics of adaptation to stress in wild rhizobium bacteria.</title>
        <authorList>
            <person name="Kehlet-Delgado H."/>
            <person name="Montoya A.P."/>
            <person name="Jensen K.T."/>
            <person name="Wendlandt C.E."/>
            <person name="Dexheimer C."/>
            <person name="Roberts M."/>
            <person name="Torres Martinez L."/>
            <person name="Friesen M.L."/>
            <person name="Griffitts J.S."/>
            <person name="Porter S.S."/>
        </authorList>
    </citation>
    <scope>NUCLEOTIDE SEQUENCE [LARGE SCALE GENOMIC DNA]</scope>
    <source>
        <strain evidence="2 3">M0641</strain>
    </source>
</reference>
<name>A0ABV1Z2I5_9HYPH</name>
<feature type="transmembrane region" description="Helical" evidence="1">
    <location>
        <begin position="69"/>
        <end position="92"/>
    </location>
</feature>
<comment type="caution">
    <text evidence="2">The sequence shown here is derived from an EMBL/GenBank/DDBJ whole genome shotgun (WGS) entry which is preliminary data.</text>
</comment>
<keyword evidence="1" id="KW-0812">Transmembrane</keyword>
<dbReference type="Proteomes" id="UP001433071">
    <property type="component" value="Unassembled WGS sequence"/>
</dbReference>
<keyword evidence="1" id="KW-1133">Transmembrane helix</keyword>
<accession>A0ABV1Z2I5</accession>
<keyword evidence="1" id="KW-0472">Membrane</keyword>
<feature type="transmembrane region" description="Helical" evidence="1">
    <location>
        <begin position="216"/>
        <end position="241"/>
    </location>
</feature>
<dbReference type="RefSeq" id="WP_352559576.1">
    <property type="nucleotide sequence ID" value="NZ_JAMYQB010000016.1"/>
</dbReference>
<evidence type="ECO:0000313" key="3">
    <source>
        <dbReference type="Proteomes" id="UP001433071"/>
    </source>
</evidence>
<feature type="transmembrane region" description="Helical" evidence="1">
    <location>
        <begin position="172"/>
        <end position="196"/>
    </location>
</feature>
<sequence length="250" mass="26088">MTSSNEQPASGTLAGGVQGSGVPGGLPPGRSDLSFIPVVWLAFVMAWSAYGLVSAWWLVGNSGLPDTVFYFVLGALAFDIITILWGLYLLGLAFGRSAHFPRHFTFWQIAIIVFLLARQAYVLAVPDFVFSARSMVITAAEIGIGLFCIYLLRRDAGPAAIYTARQAQAPSVFASIVAALLGIILGAVVGAVAGFALGAAIAEVTDISCFEGGCGYFAVFIGLAGLVVGAIGGGILGVWLVHRRSRKATI</sequence>